<evidence type="ECO:0000313" key="3">
    <source>
        <dbReference type="Proteomes" id="UP000735302"/>
    </source>
</evidence>
<proteinExistence type="predicted"/>
<feature type="compositionally biased region" description="Polar residues" evidence="1">
    <location>
        <begin position="298"/>
        <end position="314"/>
    </location>
</feature>
<name>A0AAV4APW3_9GAST</name>
<feature type="region of interest" description="Disordered" evidence="1">
    <location>
        <begin position="261"/>
        <end position="318"/>
    </location>
</feature>
<feature type="compositionally biased region" description="Polar residues" evidence="1">
    <location>
        <begin position="409"/>
        <end position="425"/>
    </location>
</feature>
<feature type="compositionally biased region" description="Basic and acidic residues" evidence="1">
    <location>
        <begin position="725"/>
        <end position="734"/>
    </location>
</feature>
<feature type="region of interest" description="Disordered" evidence="1">
    <location>
        <begin position="330"/>
        <end position="349"/>
    </location>
</feature>
<feature type="compositionally biased region" description="Polar residues" evidence="1">
    <location>
        <begin position="627"/>
        <end position="648"/>
    </location>
</feature>
<dbReference type="AlphaFoldDB" id="A0AAV4APW3"/>
<sequence>MLNWRRPFAEMAMKLLERPDRGAGQRHDDINARGVPAQGKRMTAQQCYICGPTEERRRCQPNKLMDVPSNITIDDSMCTVIENTAYHLDELCQEYPAPQGYYFECVDKSNSQFSCRSTCGPSLESIGTGPEFDLLNSGGGNLLLGKKNKESLFDFSNFKNGGALDFKFGGVQKGIYNPNNLPGSNNTNFAKDQNINGTYGTSSGNSQSRAGGFASNTGSDNIFDKNLFGTSGINNNVFTNNNIRNNANDYNNNNNNYNNANLNGGANNALNNNNQNVFEFKNPFSNTNNNLNPNQPNSFGGNNRKPTPKLNTPKGNPFGNAPAFGQAPFGPNAFGNPSPLSGGKTGLGFIEPKQDSVVNLKFDGSRQKKPGKERGNRNNDLAREINLAELGTSEAIDLSKGTPPVKNPDPNTSEGNPNLKNSPSEGGNRFPLQDPTLTKAKTSTRNENVGNVGRQDPSALTFDVKPIVTNYPTNQDDEFDPEQANSLYPLNDNTYSPRGSYGDRNKENVQDQSGQQSYPKAKLDSVVDDGSNIENRRNVPSSYPVAYDSVKRPQGNNDNYQNYGGNLKQPLDSNQEDPQQYGSTARAPRRQGSQVNTGQSAYTDNPSHQAQNTPPGVGDYPGYKNSIDPSSGYSADTGRGTNQQNYIRYNNKENHNQYSNDNGNNNNNVGNVNDNYYDINKNAEDSRKNAYGNEAYPGSEFPNSNRYGKQPRSQLNRDGNEDDDLRSNEVRDAIGPEGLKTKGVVAPDGLDGSRLRRKEPVGQGADFVGTSLLADGDYLDRSSPGR</sequence>
<evidence type="ECO:0000256" key="1">
    <source>
        <dbReference type="SAM" id="MobiDB-lite"/>
    </source>
</evidence>
<feature type="compositionally biased region" description="Low complexity" evidence="1">
    <location>
        <begin position="261"/>
        <end position="297"/>
    </location>
</feature>
<feature type="compositionally biased region" description="Polar residues" evidence="1">
    <location>
        <begin position="701"/>
        <end position="717"/>
    </location>
</feature>
<feature type="compositionally biased region" description="Low complexity" evidence="1">
    <location>
        <begin position="660"/>
        <end position="675"/>
    </location>
</feature>
<dbReference type="EMBL" id="BLXT01004027">
    <property type="protein sequence ID" value="GFO08972.1"/>
    <property type="molecule type" value="Genomic_DNA"/>
</dbReference>
<reference evidence="2 3" key="1">
    <citation type="journal article" date="2021" name="Elife">
        <title>Chloroplast acquisition without the gene transfer in kleptoplastic sea slugs, Plakobranchus ocellatus.</title>
        <authorList>
            <person name="Maeda T."/>
            <person name="Takahashi S."/>
            <person name="Yoshida T."/>
            <person name="Shimamura S."/>
            <person name="Takaki Y."/>
            <person name="Nagai Y."/>
            <person name="Toyoda A."/>
            <person name="Suzuki Y."/>
            <person name="Arimoto A."/>
            <person name="Ishii H."/>
            <person name="Satoh N."/>
            <person name="Nishiyama T."/>
            <person name="Hasebe M."/>
            <person name="Maruyama T."/>
            <person name="Minagawa J."/>
            <person name="Obokata J."/>
            <person name="Shigenobu S."/>
        </authorList>
    </citation>
    <scope>NUCLEOTIDE SEQUENCE [LARGE SCALE GENOMIC DNA]</scope>
</reference>
<evidence type="ECO:0000313" key="2">
    <source>
        <dbReference type="EMBL" id="GFO08972.1"/>
    </source>
</evidence>
<feature type="compositionally biased region" description="Polar residues" evidence="1">
    <location>
        <begin position="591"/>
        <end position="614"/>
    </location>
</feature>
<gene>
    <name evidence="2" type="ORF">PoB_003547700</name>
</gene>
<feature type="compositionally biased region" description="Low complexity" evidence="1">
    <location>
        <begin position="554"/>
        <end position="566"/>
    </location>
</feature>
<feature type="compositionally biased region" description="Polar residues" evidence="1">
    <location>
        <begin position="483"/>
        <end position="497"/>
    </location>
</feature>
<feature type="compositionally biased region" description="Basic and acidic residues" evidence="1">
    <location>
        <begin position="363"/>
        <end position="383"/>
    </location>
</feature>
<feature type="compositionally biased region" description="Polar residues" evidence="1">
    <location>
        <begin position="435"/>
        <end position="449"/>
    </location>
</feature>
<protein>
    <submittedName>
        <fullName evidence="2">Uncharacterized protein</fullName>
    </submittedName>
</protein>
<keyword evidence="3" id="KW-1185">Reference proteome</keyword>
<feature type="compositionally biased region" description="Polar residues" evidence="1">
    <location>
        <begin position="571"/>
        <end position="583"/>
    </location>
</feature>
<dbReference type="Proteomes" id="UP000735302">
    <property type="component" value="Unassembled WGS sequence"/>
</dbReference>
<accession>A0AAV4APW3</accession>
<feature type="compositionally biased region" description="Basic and acidic residues" evidence="1">
    <location>
        <begin position="751"/>
        <end position="760"/>
    </location>
</feature>
<organism evidence="2 3">
    <name type="scientific">Plakobranchus ocellatus</name>
    <dbReference type="NCBI Taxonomy" id="259542"/>
    <lineage>
        <taxon>Eukaryota</taxon>
        <taxon>Metazoa</taxon>
        <taxon>Spiralia</taxon>
        <taxon>Lophotrochozoa</taxon>
        <taxon>Mollusca</taxon>
        <taxon>Gastropoda</taxon>
        <taxon>Heterobranchia</taxon>
        <taxon>Euthyneura</taxon>
        <taxon>Panpulmonata</taxon>
        <taxon>Sacoglossa</taxon>
        <taxon>Placobranchoidea</taxon>
        <taxon>Plakobranchidae</taxon>
        <taxon>Plakobranchus</taxon>
    </lineage>
</organism>
<feature type="region of interest" description="Disordered" evidence="1">
    <location>
        <begin position="358"/>
        <end position="768"/>
    </location>
</feature>
<comment type="caution">
    <text evidence="2">The sequence shown here is derived from an EMBL/GenBank/DDBJ whole genome shotgun (WGS) entry which is preliminary data.</text>
</comment>